<comment type="caution">
    <text evidence="4">The sequence shown here is derived from an EMBL/GenBank/DDBJ whole genome shotgun (WGS) entry which is preliminary data.</text>
</comment>
<sequence>MTCIYPTRQFGGLGVFSQYDCRQSDPPEDFLGKRADVAESLSRARPAPNGFSDHVFRTEHGVELGARVWPAPNTTGGGPRPFVTWTHGGAFVGGNHFAPLSWLVPGFHALGYHVVSNAYRLCPQVDLEAGIGDCVDFVAWCRRALPGILGPGRVDADRYVITGESGGGYMVTNMATRLPEPAPRAVVDVYGLVDLFDPYNWLFDAVDQSAYPAWGSDKDAPLQQEFSEEKILSGEAQLAAAWQTPFPFTERVRLQAAVHSYLSSTWPLGGRHWSAYTALLHPERFLASAAADGDNNGDDDDQAVQEKVRVFARTVSPMQILDTEPYVGGAKKYPPTAFLHGSADVAVPLGQTERFAAKLRALGVETLVSVEPDEPHVFDQVYTVSSEIGKGVRGDTIGFLAEVM</sequence>
<dbReference type="GeneID" id="92095014"/>
<reference evidence="4 5" key="1">
    <citation type="submission" date="2023-01" db="EMBL/GenBank/DDBJ databases">
        <title>Analysis of 21 Apiospora genomes using comparative genomics revels a genus with tremendous synthesis potential of carbohydrate active enzymes and secondary metabolites.</title>
        <authorList>
            <person name="Sorensen T."/>
        </authorList>
    </citation>
    <scope>NUCLEOTIDE SEQUENCE [LARGE SCALE GENOMIC DNA]</scope>
    <source>
        <strain evidence="4 5">CBS 135458</strain>
    </source>
</reference>
<evidence type="ECO:0000313" key="4">
    <source>
        <dbReference type="EMBL" id="KAK8048812.1"/>
    </source>
</evidence>
<dbReference type="Pfam" id="PF07859">
    <property type="entry name" value="Abhydrolase_3"/>
    <property type="match status" value="1"/>
</dbReference>
<proteinExistence type="predicted"/>
<dbReference type="RefSeq" id="XP_066711061.1">
    <property type="nucleotide sequence ID" value="XM_066861951.1"/>
</dbReference>
<accession>A0ABR1TQB3</accession>
<evidence type="ECO:0000313" key="5">
    <source>
        <dbReference type="Proteomes" id="UP001480595"/>
    </source>
</evidence>
<evidence type="ECO:0000256" key="1">
    <source>
        <dbReference type="ARBA" id="ARBA00022801"/>
    </source>
</evidence>
<dbReference type="Gene3D" id="3.40.50.1820">
    <property type="entry name" value="alpha/beta hydrolase"/>
    <property type="match status" value="1"/>
</dbReference>
<evidence type="ECO:0000259" key="2">
    <source>
        <dbReference type="Pfam" id="PF00326"/>
    </source>
</evidence>
<dbReference type="PANTHER" id="PTHR48081">
    <property type="entry name" value="AB HYDROLASE SUPERFAMILY PROTEIN C4A8.06C"/>
    <property type="match status" value="1"/>
</dbReference>
<gene>
    <name evidence="4" type="ORF">PG994_010542</name>
</gene>
<dbReference type="EMBL" id="JAQQWL010000011">
    <property type="protein sequence ID" value="KAK8048812.1"/>
    <property type="molecule type" value="Genomic_DNA"/>
</dbReference>
<dbReference type="InterPro" id="IPR001375">
    <property type="entry name" value="Peptidase_S9_cat"/>
</dbReference>
<protein>
    <recommendedName>
        <fullName evidence="6">Alpha/beta hydrolase</fullName>
    </recommendedName>
</protein>
<dbReference type="PANTHER" id="PTHR48081:SF3">
    <property type="entry name" value="ALPHA_BETA HYDROLASE FOLD-3 DOMAIN-CONTAINING PROTEIN"/>
    <property type="match status" value="1"/>
</dbReference>
<evidence type="ECO:0008006" key="6">
    <source>
        <dbReference type="Google" id="ProtNLM"/>
    </source>
</evidence>
<dbReference type="Proteomes" id="UP001480595">
    <property type="component" value="Unassembled WGS sequence"/>
</dbReference>
<organism evidence="4 5">
    <name type="scientific">Apiospora phragmitis</name>
    <dbReference type="NCBI Taxonomy" id="2905665"/>
    <lineage>
        <taxon>Eukaryota</taxon>
        <taxon>Fungi</taxon>
        <taxon>Dikarya</taxon>
        <taxon>Ascomycota</taxon>
        <taxon>Pezizomycotina</taxon>
        <taxon>Sordariomycetes</taxon>
        <taxon>Xylariomycetidae</taxon>
        <taxon>Amphisphaeriales</taxon>
        <taxon>Apiosporaceae</taxon>
        <taxon>Apiospora</taxon>
    </lineage>
</organism>
<keyword evidence="5" id="KW-1185">Reference proteome</keyword>
<evidence type="ECO:0000259" key="3">
    <source>
        <dbReference type="Pfam" id="PF07859"/>
    </source>
</evidence>
<feature type="domain" description="Alpha/beta hydrolase fold-3" evidence="3">
    <location>
        <begin position="84"/>
        <end position="195"/>
    </location>
</feature>
<feature type="domain" description="Peptidase S9 prolyl oligopeptidase catalytic" evidence="2">
    <location>
        <begin position="328"/>
        <end position="379"/>
    </location>
</feature>
<dbReference type="InterPro" id="IPR029058">
    <property type="entry name" value="AB_hydrolase_fold"/>
</dbReference>
<dbReference type="InterPro" id="IPR013094">
    <property type="entry name" value="AB_hydrolase_3"/>
</dbReference>
<dbReference type="Pfam" id="PF00326">
    <property type="entry name" value="Peptidase_S9"/>
    <property type="match status" value="1"/>
</dbReference>
<name>A0ABR1TQB3_9PEZI</name>
<dbReference type="SUPFAM" id="SSF53474">
    <property type="entry name" value="alpha/beta-Hydrolases"/>
    <property type="match status" value="1"/>
</dbReference>
<keyword evidence="1" id="KW-0378">Hydrolase</keyword>
<dbReference type="InterPro" id="IPR050300">
    <property type="entry name" value="GDXG_lipolytic_enzyme"/>
</dbReference>